<dbReference type="GO" id="GO:0034551">
    <property type="term" value="P:mitochondrial respiratory chain complex III assembly"/>
    <property type="evidence" value="ECO:0007669"/>
    <property type="project" value="InterPro"/>
</dbReference>
<dbReference type="GO" id="GO:0005739">
    <property type="term" value="C:mitochondrion"/>
    <property type="evidence" value="ECO:0007669"/>
    <property type="project" value="UniProtKB-SubCell"/>
</dbReference>
<evidence type="ECO:0000256" key="2">
    <source>
        <dbReference type="ARBA" id="ARBA00010835"/>
    </source>
</evidence>
<reference evidence="7 8" key="1">
    <citation type="journal article" date="2012" name="Science">
        <title>The Paleozoic origin of enzymatic lignin decomposition reconstructed from 31 fungal genomes.</title>
        <authorList>
            <person name="Floudas D."/>
            <person name="Binder M."/>
            <person name="Riley R."/>
            <person name="Barry K."/>
            <person name="Blanchette R.A."/>
            <person name="Henrissat B."/>
            <person name="Martinez A.T."/>
            <person name="Otillar R."/>
            <person name="Spatafora J.W."/>
            <person name="Yadav J.S."/>
            <person name="Aerts A."/>
            <person name="Benoit I."/>
            <person name="Boyd A."/>
            <person name="Carlson A."/>
            <person name="Copeland A."/>
            <person name="Coutinho P.M."/>
            <person name="de Vries R.P."/>
            <person name="Ferreira P."/>
            <person name="Findley K."/>
            <person name="Foster B."/>
            <person name="Gaskell J."/>
            <person name="Glotzer D."/>
            <person name="Gorecki P."/>
            <person name="Heitman J."/>
            <person name="Hesse C."/>
            <person name="Hori C."/>
            <person name="Igarashi K."/>
            <person name="Jurgens J.A."/>
            <person name="Kallen N."/>
            <person name="Kersten P."/>
            <person name="Kohler A."/>
            <person name="Kuees U."/>
            <person name="Kumar T.K.A."/>
            <person name="Kuo A."/>
            <person name="LaButti K."/>
            <person name="Larrondo L.F."/>
            <person name="Lindquist E."/>
            <person name="Ling A."/>
            <person name="Lombard V."/>
            <person name="Lucas S."/>
            <person name="Lundell T."/>
            <person name="Martin R."/>
            <person name="McLaughlin D.J."/>
            <person name="Morgenstern I."/>
            <person name="Morin E."/>
            <person name="Murat C."/>
            <person name="Nagy L.G."/>
            <person name="Nolan M."/>
            <person name="Ohm R.A."/>
            <person name="Patyshakuliyeva A."/>
            <person name="Rokas A."/>
            <person name="Ruiz-Duenas F.J."/>
            <person name="Sabat G."/>
            <person name="Salamov A."/>
            <person name="Samejima M."/>
            <person name="Schmutz J."/>
            <person name="Slot J.C."/>
            <person name="St John F."/>
            <person name="Stenlid J."/>
            <person name="Sun H."/>
            <person name="Sun S."/>
            <person name="Syed K."/>
            <person name="Tsang A."/>
            <person name="Wiebenga A."/>
            <person name="Young D."/>
            <person name="Pisabarro A."/>
            <person name="Eastwood D.C."/>
            <person name="Martin F."/>
            <person name="Cullen D."/>
            <person name="Grigoriev I.V."/>
            <person name="Hibbett D.S."/>
        </authorList>
    </citation>
    <scope>NUCLEOTIDE SEQUENCE [LARGE SCALE GENOMIC DNA]</scope>
    <source>
        <strain evidence="7 8">ATCC 11539</strain>
    </source>
</reference>
<dbReference type="OrthoDB" id="277888at2759"/>
<evidence type="ECO:0000313" key="7">
    <source>
        <dbReference type="EMBL" id="EPQ58405.1"/>
    </source>
</evidence>
<dbReference type="PANTHER" id="PTHR46203:SF1">
    <property type="entry name" value="MITOCHONDRIAL TRANSLATION RELEASE FACTOR IN RESCUE"/>
    <property type="match status" value="1"/>
</dbReference>
<proteinExistence type="inferred from homology"/>
<feature type="domain" description="Prokaryotic-type class I peptide chain release factors" evidence="6">
    <location>
        <begin position="162"/>
        <end position="255"/>
    </location>
</feature>
<dbReference type="EMBL" id="KB469298">
    <property type="protein sequence ID" value="EPQ58405.1"/>
    <property type="molecule type" value="Genomic_DNA"/>
</dbReference>
<dbReference type="eggNOG" id="KOG2726">
    <property type="taxonomic scope" value="Eukaryota"/>
</dbReference>
<sequence length="271" mass="30849">MSITPSLQAAARSAYRLLWRASAVTFAGDEPILQAFRHKMRTEYVQGRAQTDPKAYEEKIKLASEVAEVLRRNFVQARKVEHNAETDSEVWRVRLTEYSELGDNETMLGKPEPPDHVFSDRKARKCSEASSSTSADSGSSGPSQTLYYSQLKKAHRQRVVPELKEADLEESFVRGSGPGGQSINKTRNNVQLYHKPSGIRLSCQETRSLEQNRKIARKRLLEKLDEYYNPGLSKIDLGKAKQHERERRRRKKAKKKAKEKAMLEGNGDDDD</sequence>
<dbReference type="Gene3D" id="3.30.160.20">
    <property type="match status" value="1"/>
</dbReference>
<feature type="region of interest" description="Disordered" evidence="5">
    <location>
        <begin position="232"/>
        <end position="271"/>
    </location>
</feature>
<dbReference type="STRING" id="670483.S7RUJ3"/>
<name>S7RUJ3_GLOTA</name>
<evidence type="ECO:0000256" key="5">
    <source>
        <dbReference type="SAM" id="MobiDB-lite"/>
    </source>
</evidence>
<feature type="compositionally biased region" description="Basic and acidic residues" evidence="5">
    <location>
        <begin position="112"/>
        <end position="127"/>
    </location>
</feature>
<accession>S7RUJ3</accession>
<dbReference type="InterPro" id="IPR045853">
    <property type="entry name" value="Pep_chain_release_fac_I_sf"/>
</dbReference>
<dbReference type="HOGENOM" id="CLU_1015846_0_0_1"/>
<dbReference type="InterPro" id="IPR000352">
    <property type="entry name" value="Pep_chain_release_fac_I"/>
</dbReference>
<dbReference type="PANTHER" id="PTHR46203">
    <property type="entry name" value="PROBABLE PEPTIDE CHAIN RELEASE FACTOR C12ORF65"/>
    <property type="match status" value="1"/>
</dbReference>
<evidence type="ECO:0000259" key="6">
    <source>
        <dbReference type="Pfam" id="PF00472"/>
    </source>
</evidence>
<gene>
    <name evidence="7" type="ORF">GLOTRDRAFT_126896</name>
</gene>
<evidence type="ECO:0000256" key="3">
    <source>
        <dbReference type="ARBA" id="ARBA00022946"/>
    </source>
</evidence>
<dbReference type="GeneID" id="19301451"/>
<dbReference type="GO" id="GO:0003747">
    <property type="term" value="F:translation release factor activity"/>
    <property type="evidence" value="ECO:0007669"/>
    <property type="project" value="InterPro"/>
</dbReference>
<keyword evidence="4" id="KW-0496">Mitochondrion</keyword>
<dbReference type="InterPro" id="IPR045298">
    <property type="entry name" value="Complex1_LYR_LYRM7"/>
</dbReference>
<protein>
    <recommendedName>
        <fullName evidence="6">Prokaryotic-type class I peptide chain release factors domain-containing protein</fullName>
    </recommendedName>
</protein>
<organism evidence="7 8">
    <name type="scientific">Gloeophyllum trabeum (strain ATCC 11539 / FP-39264 / Madison 617)</name>
    <name type="common">Brown rot fungus</name>
    <dbReference type="NCBI Taxonomy" id="670483"/>
    <lineage>
        <taxon>Eukaryota</taxon>
        <taxon>Fungi</taxon>
        <taxon>Dikarya</taxon>
        <taxon>Basidiomycota</taxon>
        <taxon>Agaricomycotina</taxon>
        <taxon>Agaricomycetes</taxon>
        <taxon>Gloeophyllales</taxon>
        <taxon>Gloeophyllaceae</taxon>
        <taxon>Gloeophyllum</taxon>
    </lineage>
</organism>
<dbReference type="CDD" id="cd20267">
    <property type="entry name" value="Complex1_LYR_LYRM7"/>
    <property type="match status" value="1"/>
</dbReference>
<dbReference type="SUPFAM" id="SSF75620">
    <property type="entry name" value="Release factor"/>
    <property type="match status" value="1"/>
</dbReference>
<feature type="compositionally biased region" description="Basic and acidic residues" evidence="5">
    <location>
        <begin position="236"/>
        <end position="245"/>
    </location>
</feature>
<keyword evidence="3" id="KW-0809">Transit peptide</keyword>
<dbReference type="GO" id="GO:0032543">
    <property type="term" value="P:mitochondrial translation"/>
    <property type="evidence" value="ECO:0007669"/>
    <property type="project" value="UniProtKB-ARBA"/>
</dbReference>
<dbReference type="Proteomes" id="UP000030669">
    <property type="component" value="Unassembled WGS sequence"/>
</dbReference>
<dbReference type="OMA" id="ACQETRS"/>
<evidence type="ECO:0000313" key="8">
    <source>
        <dbReference type="Proteomes" id="UP000030669"/>
    </source>
</evidence>
<feature type="compositionally biased region" description="Basic residues" evidence="5">
    <location>
        <begin position="246"/>
        <end position="258"/>
    </location>
</feature>
<feature type="compositionally biased region" description="Low complexity" evidence="5">
    <location>
        <begin position="128"/>
        <end position="143"/>
    </location>
</feature>
<comment type="subcellular location">
    <subcellularLocation>
        <location evidence="1">Mitochondrion</location>
    </subcellularLocation>
</comment>
<evidence type="ECO:0000256" key="1">
    <source>
        <dbReference type="ARBA" id="ARBA00004173"/>
    </source>
</evidence>
<dbReference type="AlphaFoldDB" id="S7RUJ3"/>
<comment type="similarity">
    <text evidence="2">Belongs to the prokaryotic/mitochondrial release factor family.</text>
</comment>
<evidence type="ECO:0000256" key="4">
    <source>
        <dbReference type="ARBA" id="ARBA00023128"/>
    </source>
</evidence>
<dbReference type="RefSeq" id="XP_007863591.1">
    <property type="nucleotide sequence ID" value="XM_007865400.1"/>
</dbReference>
<dbReference type="KEGG" id="gtr:GLOTRDRAFT_126896"/>
<dbReference type="InterPro" id="IPR052405">
    <property type="entry name" value="Mito_Transl_Release_Factor"/>
</dbReference>
<keyword evidence="8" id="KW-1185">Reference proteome</keyword>
<feature type="region of interest" description="Disordered" evidence="5">
    <location>
        <begin position="104"/>
        <end position="145"/>
    </location>
</feature>
<dbReference type="Pfam" id="PF00472">
    <property type="entry name" value="RF-1"/>
    <property type="match status" value="1"/>
</dbReference>